<keyword evidence="1" id="KW-0812">Transmembrane</keyword>
<keyword evidence="1" id="KW-1133">Transmembrane helix</keyword>
<feature type="transmembrane region" description="Helical" evidence="1">
    <location>
        <begin position="53"/>
        <end position="73"/>
    </location>
</feature>
<name>A0A2Z4GDH1_9BACT</name>
<evidence type="ECO:0000313" key="3">
    <source>
        <dbReference type="Proteomes" id="UP000249873"/>
    </source>
</evidence>
<protein>
    <recommendedName>
        <fullName evidence="4">DUF4386 domain-containing protein</fullName>
    </recommendedName>
</protein>
<evidence type="ECO:0000256" key="1">
    <source>
        <dbReference type="SAM" id="Phobius"/>
    </source>
</evidence>
<dbReference type="EMBL" id="CP029480">
    <property type="protein sequence ID" value="AWV99075.1"/>
    <property type="molecule type" value="Genomic_DNA"/>
</dbReference>
<sequence length="145" mass="16577">MSFSLMQNQLARLAGFTYLVLIITGVFSLMYVPNQLIDWDNAAKTIESIKGNLRLLNSVFWGLWLFPFGYLVFKSGFLPKFLGVFLMLGCLGYLVEFVGRLFIKDYYDTILSDIAGFPSQIGEFGICLWLMIFGTRTFSFSKNKK</sequence>
<proteinExistence type="predicted"/>
<keyword evidence="1" id="KW-0472">Membrane</keyword>
<feature type="transmembrane region" description="Helical" evidence="1">
    <location>
        <begin position="12"/>
        <end position="33"/>
    </location>
</feature>
<evidence type="ECO:0008006" key="4">
    <source>
        <dbReference type="Google" id="ProtNLM"/>
    </source>
</evidence>
<feature type="transmembrane region" description="Helical" evidence="1">
    <location>
        <begin position="115"/>
        <end position="135"/>
    </location>
</feature>
<gene>
    <name evidence="2" type="ORF">DJ013_13230</name>
</gene>
<dbReference type="OrthoDB" id="1160166at2"/>
<dbReference type="KEGG" id="als:DJ013_13230"/>
<dbReference type="Pfam" id="PF14329">
    <property type="entry name" value="DUF4386"/>
    <property type="match status" value="2"/>
</dbReference>
<feature type="transmembrane region" description="Helical" evidence="1">
    <location>
        <begin position="85"/>
        <end position="103"/>
    </location>
</feature>
<keyword evidence="3" id="KW-1185">Reference proteome</keyword>
<organism evidence="2 3">
    <name type="scientific">Arcticibacterium luteifluviistationis</name>
    <dbReference type="NCBI Taxonomy" id="1784714"/>
    <lineage>
        <taxon>Bacteria</taxon>
        <taxon>Pseudomonadati</taxon>
        <taxon>Bacteroidota</taxon>
        <taxon>Cytophagia</taxon>
        <taxon>Cytophagales</taxon>
        <taxon>Leadbetterellaceae</taxon>
        <taxon>Arcticibacterium</taxon>
    </lineage>
</organism>
<accession>A0A2Z4GDH1</accession>
<dbReference type="RefSeq" id="WP_111372268.1">
    <property type="nucleotide sequence ID" value="NZ_CP029480.1"/>
</dbReference>
<dbReference type="InterPro" id="IPR025495">
    <property type="entry name" value="DUF4386"/>
</dbReference>
<dbReference type="Proteomes" id="UP000249873">
    <property type="component" value="Chromosome"/>
</dbReference>
<reference evidence="2 3" key="1">
    <citation type="submission" date="2018-05" db="EMBL/GenBank/DDBJ databases">
        <title>Complete genome sequence of Arcticibacterium luteifluviistationis SM1504T, a cytophagaceae bacterium isolated from Arctic surface seawater.</title>
        <authorList>
            <person name="Li Y."/>
            <person name="Qin Q.-L."/>
        </authorList>
    </citation>
    <scope>NUCLEOTIDE SEQUENCE [LARGE SCALE GENOMIC DNA]</scope>
    <source>
        <strain evidence="2 3">SM1504</strain>
    </source>
</reference>
<evidence type="ECO:0000313" key="2">
    <source>
        <dbReference type="EMBL" id="AWV99075.1"/>
    </source>
</evidence>
<dbReference type="AlphaFoldDB" id="A0A2Z4GDH1"/>